<sequence length="58" mass="6850">MVASTFFLPLLLKNFALKKTVECDFFTKRSSHIYAYMHKAQKHDANLLQLIDIMQNKF</sequence>
<evidence type="ECO:0000313" key="1">
    <source>
        <dbReference type="EMBL" id="CFQ61022.1"/>
    </source>
</evidence>
<reference evidence="1 2" key="1">
    <citation type="submission" date="2015-03" db="EMBL/GenBank/DDBJ databases">
        <authorList>
            <person name="Murphy D."/>
        </authorList>
    </citation>
    <scope>NUCLEOTIDE SEQUENCE [LARGE SCALE GENOMIC DNA]</scope>
    <source>
        <strain evidence="1 2">IP26249</strain>
    </source>
</reference>
<accession>A0A0E1NCZ4</accession>
<dbReference type="PATRIC" id="fig|630.129.peg.69"/>
<name>A0A0E1NCZ4_YEREN</name>
<evidence type="ECO:0000313" key="2">
    <source>
        <dbReference type="Proteomes" id="UP000048841"/>
    </source>
</evidence>
<gene>
    <name evidence="1" type="ORF">ERS137941_01761</name>
</gene>
<dbReference type="Proteomes" id="UP000048841">
    <property type="component" value="Unassembled WGS sequence"/>
</dbReference>
<proteinExistence type="predicted"/>
<organism evidence="1 2">
    <name type="scientific">Yersinia enterocolitica</name>
    <dbReference type="NCBI Taxonomy" id="630"/>
    <lineage>
        <taxon>Bacteria</taxon>
        <taxon>Pseudomonadati</taxon>
        <taxon>Pseudomonadota</taxon>
        <taxon>Gammaproteobacteria</taxon>
        <taxon>Enterobacterales</taxon>
        <taxon>Yersiniaceae</taxon>
        <taxon>Yersinia</taxon>
    </lineage>
</organism>
<dbReference type="EMBL" id="CGBR01000009">
    <property type="protein sequence ID" value="CFQ61022.1"/>
    <property type="molecule type" value="Genomic_DNA"/>
</dbReference>
<dbReference type="AlphaFoldDB" id="A0A0E1NCZ4"/>
<protein>
    <recommendedName>
        <fullName evidence="3">LysR family transcriptional regulator</fullName>
    </recommendedName>
</protein>
<evidence type="ECO:0008006" key="3">
    <source>
        <dbReference type="Google" id="ProtNLM"/>
    </source>
</evidence>
<dbReference type="KEGG" id="yet:CH48_1567"/>